<dbReference type="PROSITE" id="PS50097">
    <property type="entry name" value="BTB"/>
    <property type="match status" value="1"/>
</dbReference>
<dbReference type="InterPro" id="IPR011333">
    <property type="entry name" value="SKP1/BTB/POZ_sf"/>
</dbReference>
<dbReference type="Pfam" id="PF07534">
    <property type="entry name" value="TLD"/>
    <property type="match status" value="1"/>
</dbReference>
<evidence type="ECO:0000313" key="4">
    <source>
        <dbReference type="EMBL" id="RIB19614.1"/>
    </source>
</evidence>
<dbReference type="PROSITE" id="PS51886">
    <property type="entry name" value="TLDC"/>
    <property type="match status" value="1"/>
</dbReference>
<dbReference type="PANTHER" id="PTHR46306">
    <property type="entry name" value="BTB/POZ DOMAIN-CONTAINING PROTEIN 9"/>
    <property type="match status" value="1"/>
</dbReference>
<feature type="compositionally biased region" description="Low complexity" evidence="1">
    <location>
        <begin position="286"/>
        <end position="308"/>
    </location>
</feature>
<dbReference type="Pfam" id="PF00651">
    <property type="entry name" value="BTB"/>
    <property type="match status" value="1"/>
</dbReference>
<evidence type="ECO:0008006" key="6">
    <source>
        <dbReference type="Google" id="ProtNLM"/>
    </source>
</evidence>
<dbReference type="PANTHER" id="PTHR46306:SF1">
    <property type="entry name" value="BTB_POZ DOMAIN-CONTAINING PROTEIN 9"/>
    <property type="match status" value="1"/>
</dbReference>
<evidence type="ECO:0000313" key="5">
    <source>
        <dbReference type="Proteomes" id="UP000266673"/>
    </source>
</evidence>
<reference evidence="4 5" key="1">
    <citation type="submission" date="2018-06" db="EMBL/GenBank/DDBJ databases">
        <title>Comparative genomics reveals the genomic features of Rhizophagus irregularis, R. cerebriforme, R. diaphanum and Gigaspora rosea, and their symbiotic lifestyle signature.</title>
        <authorList>
            <person name="Morin E."/>
            <person name="San Clemente H."/>
            <person name="Chen E.C.H."/>
            <person name="De La Providencia I."/>
            <person name="Hainaut M."/>
            <person name="Kuo A."/>
            <person name="Kohler A."/>
            <person name="Murat C."/>
            <person name="Tang N."/>
            <person name="Roy S."/>
            <person name="Loubradou J."/>
            <person name="Henrissat B."/>
            <person name="Grigoriev I.V."/>
            <person name="Corradi N."/>
            <person name="Roux C."/>
            <person name="Martin F.M."/>
        </authorList>
    </citation>
    <scope>NUCLEOTIDE SEQUENCE [LARGE SCALE GENOMIC DNA]</scope>
    <source>
        <strain evidence="4 5">DAOM 194757</strain>
    </source>
</reference>
<keyword evidence="5" id="KW-1185">Reference proteome</keyword>
<accession>A0A397VAU7</accession>
<dbReference type="SMART" id="SM00584">
    <property type="entry name" value="TLDc"/>
    <property type="match status" value="1"/>
</dbReference>
<dbReference type="EMBL" id="QKWP01000463">
    <property type="protein sequence ID" value="RIB19614.1"/>
    <property type="molecule type" value="Genomic_DNA"/>
</dbReference>
<dbReference type="GO" id="GO:0005737">
    <property type="term" value="C:cytoplasm"/>
    <property type="evidence" value="ECO:0007669"/>
    <property type="project" value="TreeGrafter"/>
</dbReference>
<dbReference type="CDD" id="cd18186">
    <property type="entry name" value="BTB_POZ_ZBTB_KLHL-like"/>
    <property type="match status" value="1"/>
</dbReference>
<proteinExistence type="predicted"/>
<dbReference type="OrthoDB" id="25620at2759"/>
<dbReference type="InterPro" id="IPR052407">
    <property type="entry name" value="BTB_POZ_domain_cont_9"/>
</dbReference>
<dbReference type="InterPro" id="IPR000210">
    <property type="entry name" value="BTB/POZ_dom"/>
</dbReference>
<evidence type="ECO:0000256" key="1">
    <source>
        <dbReference type="SAM" id="MobiDB-lite"/>
    </source>
</evidence>
<dbReference type="Proteomes" id="UP000266673">
    <property type="component" value="Unassembled WGS sequence"/>
</dbReference>
<feature type="region of interest" description="Disordered" evidence="1">
    <location>
        <begin position="279"/>
        <end position="327"/>
    </location>
</feature>
<dbReference type="AlphaFoldDB" id="A0A397VAU7"/>
<organism evidence="4 5">
    <name type="scientific">Gigaspora rosea</name>
    <dbReference type="NCBI Taxonomy" id="44941"/>
    <lineage>
        <taxon>Eukaryota</taxon>
        <taxon>Fungi</taxon>
        <taxon>Fungi incertae sedis</taxon>
        <taxon>Mucoromycota</taxon>
        <taxon>Glomeromycotina</taxon>
        <taxon>Glomeromycetes</taxon>
        <taxon>Diversisporales</taxon>
        <taxon>Gigasporaceae</taxon>
        <taxon>Gigaspora</taxon>
    </lineage>
</organism>
<dbReference type="SMART" id="SM00225">
    <property type="entry name" value="BTB"/>
    <property type="match status" value="1"/>
</dbReference>
<evidence type="ECO:0000259" key="3">
    <source>
        <dbReference type="PROSITE" id="PS51886"/>
    </source>
</evidence>
<dbReference type="Gene3D" id="3.30.710.10">
    <property type="entry name" value="Potassium Channel Kv1.1, Chain A"/>
    <property type="match status" value="1"/>
</dbReference>
<evidence type="ECO:0000259" key="2">
    <source>
        <dbReference type="PROSITE" id="PS50097"/>
    </source>
</evidence>
<feature type="domain" description="BTB" evidence="2">
    <location>
        <begin position="23"/>
        <end position="94"/>
    </location>
</feature>
<sequence length="522" mass="59977">MPRTFFKELSEDYIQLFESGYDHNVVIEVGKPQNAQRFQAHSSILYQRSLYFRQKIESAIKKNNIIEIKLPHISAQAFNHVIRFIYSGSIGLEMMKVTDKFEILKTSLEFKLASLIKYVQANLVRNSGSWVQSSFAHSYQLIIENDGLDEFRQFCDEIFKSYPNMIFLSEDFITLQEHILISILKREDIQPDESLVLDKILLWGKARTPNLPTNIRQWTSWDYLSLKATLQNLLPFIKCAQNRNNPKKSYEPPNKSNVYKHIPDNDVWESILERCSIQSQPPPNLTPSNLPHSNLPPSNLLPSNLSPSNLPPSNLPPPKRMRMGSSVVQSSPSHSYSIITLQHLAEISSWIDRRSTAYEISNIPYGFRLLFKSSKHGFSTDAFHKLCDNIQSTMIVGRVRGTNELIGGYNPLTWKTNEYKPDDFAETEDSFIFSLQINNDDGEPSILSRVNNSSKAINHYTSAVNGVGFGRLDLRIGTNRSTSKWQCNQKDYDLSIRKVFGAGWFFVDEFEVFQICKLPQFH</sequence>
<gene>
    <name evidence="4" type="ORF">C2G38_2141548</name>
</gene>
<dbReference type="InterPro" id="IPR006571">
    <property type="entry name" value="TLDc_dom"/>
</dbReference>
<feature type="compositionally biased region" description="Pro residues" evidence="1">
    <location>
        <begin position="309"/>
        <end position="318"/>
    </location>
</feature>
<comment type="caution">
    <text evidence="4">The sequence shown here is derived from an EMBL/GenBank/DDBJ whole genome shotgun (WGS) entry which is preliminary data.</text>
</comment>
<protein>
    <recommendedName>
        <fullName evidence="6">BTB domain-containing protein</fullName>
    </recommendedName>
</protein>
<dbReference type="SUPFAM" id="SSF54695">
    <property type="entry name" value="POZ domain"/>
    <property type="match status" value="1"/>
</dbReference>
<name>A0A397VAU7_9GLOM</name>
<feature type="domain" description="TLDc" evidence="3">
    <location>
        <begin position="337"/>
        <end position="516"/>
    </location>
</feature>